<protein>
    <recommendedName>
        <fullName evidence="11">NF-X1-type domain-containing protein</fullName>
    </recommendedName>
</protein>
<dbReference type="InterPro" id="IPR056234">
    <property type="entry name" value="RRM_NFXL1"/>
</dbReference>
<name>A0ABP0V149_9BRYO</name>
<dbReference type="EMBL" id="OZ019900">
    <property type="protein sequence ID" value="CAK9235046.1"/>
    <property type="molecule type" value="Genomic_DNA"/>
</dbReference>
<dbReference type="Pfam" id="PF24435">
    <property type="entry name" value="RRM_NFXL1"/>
    <property type="match status" value="1"/>
</dbReference>
<evidence type="ECO:0000313" key="12">
    <source>
        <dbReference type="EMBL" id="CAK9235046.1"/>
    </source>
</evidence>
<dbReference type="CDD" id="cd16492">
    <property type="entry name" value="RING-CH-C4HC3_NFX1-like"/>
    <property type="match status" value="1"/>
</dbReference>
<evidence type="ECO:0000256" key="9">
    <source>
        <dbReference type="ARBA" id="ARBA00023242"/>
    </source>
</evidence>
<keyword evidence="13" id="KW-1185">Reference proteome</keyword>
<feature type="compositionally biased region" description="Low complexity" evidence="10">
    <location>
        <begin position="926"/>
        <end position="946"/>
    </location>
</feature>
<evidence type="ECO:0000256" key="4">
    <source>
        <dbReference type="ARBA" id="ARBA00022737"/>
    </source>
</evidence>
<feature type="domain" description="NF-X1-type" evidence="11">
    <location>
        <begin position="550"/>
        <end position="571"/>
    </location>
</feature>
<keyword evidence="7" id="KW-0805">Transcription regulation</keyword>
<dbReference type="InterPro" id="IPR000967">
    <property type="entry name" value="Znf_NFX1"/>
</dbReference>
<keyword evidence="8" id="KW-0804">Transcription</keyword>
<comment type="similarity">
    <text evidence="2">Belongs to the NFX1 family.</text>
</comment>
<dbReference type="SMART" id="SM00438">
    <property type="entry name" value="ZnF_NFX"/>
    <property type="match status" value="9"/>
</dbReference>
<evidence type="ECO:0000256" key="7">
    <source>
        <dbReference type="ARBA" id="ARBA00023015"/>
    </source>
</evidence>
<feature type="compositionally biased region" description="Polar residues" evidence="10">
    <location>
        <begin position="962"/>
        <end position="977"/>
    </location>
</feature>
<keyword evidence="4" id="KW-0677">Repeat</keyword>
<feature type="region of interest" description="Disordered" evidence="10">
    <location>
        <begin position="921"/>
        <end position="992"/>
    </location>
</feature>
<evidence type="ECO:0000259" key="11">
    <source>
        <dbReference type="SMART" id="SM00438"/>
    </source>
</evidence>
<dbReference type="Proteomes" id="UP001497512">
    <property type="component" value="Chromosome 8"/>
</dbReference>
<reference evidence="12" key="1">
    <citation type="submission" date="2024-02" db="EMBL/GenBank/DDBJ databases">
        <authorList>
            <consortium name="ELIXIR-Norway"/>
            <consortium name="Elixir Norway"/>
        </authorList>
    </citation>
    <scope>NUCLEOTIDE SEQUENCE</scope>
</reference>
<evidence type="ECO:0000256" key="3">
    <source>
        <dbReference type="ARBA" id="ARBA00022723"/>
    </source>
</evidence>
<keyword evidence="3" id="KW-0479">Metal-binding</keyword>
<keyword evidence="5" id="KW-0863">Zinc-finger</keyword>
<dbReference type="PANTHER" id="PTHR12360:SF12">
    <property type="entry name" value="TRANSCRIPTIONAL REPRESSOR NF-X1"/>
    <property type="match status" value="1"/>
</dbReference>
<feature type="domain" description="NF-X1-type" evidence="11">
    <location>
        <begin position="108"/>
        <end position="126"/>
    </location>
</feature>
<gene>
    <name evidence="12" type="ORF">CSSPTR1EN2_LOCUS22521</name>
</gene>
<dbReference type="InterPro" id="IPR034078">
    <property type="entry name" value="NFX1_fam"/>
</dbReference>
<dbReference type="CDD" id="cd06008">
    <property type="entry name" value="NF-X1-zinc-finger"/>
    <property type="match status" value="5"/>
</dbReference>
<dbReference type="Pfam" id="PF01422">
    <property type="entry name" value="zf-NF-X1"/>
    <property type="match status" value="8"/>
</dbReference>
<keyword evidence="9" id="KW-0539">Nucleus</keyword>
<evidence type="ECO:0000256" key="5">
    <source>
        <dbReference type="ARBA" id="ARBA00022771"/>
    </source>
</evidence>
<proteinExistence type="inferred from homology"/>
<keyword evidence="6" id="KW-0862">Zinc</keyword>
<evidence type="ECO:0000256" key="8">
    <source>
        <dbReference type="ARBA" id="ARBA00023163"/>
    </source>
</evidence>
<dbReference type="PANTHER" id="PTHR12360">
    <property type="entry name" value="NUCLEAR TRANSCRIPTION FACTOR, X-BOX BINDING 1 NFX1"/>
    <property type="match status" value="1"/>
</dbReference>
<feature type="domain" description="NF-X1-type" evidence="11">
    <location>
        <begin position="401"/>
        <end position="420"/>
    </location>
</feature>
<evidence type="ECO:0000256" key="2">
    <source>
        <dbReference type="ARBA" id="ARBA00007269"/>
    </source>
</evidence>
<feature type="domain" description="NF-X1-type" evidence="11">
    <location>
        <begin position="164"/>
        <end position="183"/>
    </location>
</feature>
<sequence length="992" mass="106602">MICYDTVGRNSPIWSCASCFSIFHLPCIRKWARSPTSSDLSAPASRNAFEGNWRCPGCQAVQLISADELHYYCFCGQIEEPSLDYYITPHSCGGPCRKLLDRGKNGRCKHHCTMQCHPGPCPPCMALAPPQSCPCGKNTFILKCSEQDKGASTCFQPCGRALDCGRHVCNQLCHEGACNPCEVVVSAKCFCGRQQEGMLCGQLDPPGEMDWSMGVFSCELDCGRVLPCGQHHCLEKCHPGSCGECMLSPSVICTCPCGKKTVAELLGPGVSRRNCTDPVPTCLEACGKLLPCQKHLCQKLCHTGPCPPCEIPVEQKCRCGASARTVACYIAVHKGNNEDKLEDSDKVLFLCDRKCGKKKNCGRHRCSERCCSGANEEVQVEQSDSENSHLCTLPCGKRLRCKQHDCHALCHAGHCPPCLETTFTELSCACGQTAIPPPVPCGTPFPSCQYPCSVPQVCGHEVTHLCHFGDCPPCTVPVAKECVGNHVVLRGVPCGSRDIKCNKLCGKTRQCGLHACARTCHVGPCDVEAETVGQKQISCNQPCGAPRRDCPHTCSAICHPTSACPEIPCKVTVSITCICGRLTAEVPCDSGGPGNHGLSESATMALSRLAVPLQPLEGRQRERVPLGRRKLACDEECAKLEKKRLLADAFSATAPGEVGLGLEGGIVGSEMLMEIARRDPQWVASIEDRFKYLLLGPKNGPGASLRLHVFCALAIEKREAIHLMGERWGLTVTGFGREPRRFVVAHVTTKSKLPARSLFSKGPVLPLAGQARQPPFDPLVDMDPGLVVALLDLPRDADVSTLVLRFGGECELVWLNDRNALAIFSDAARAATALRRVDHSSVYRGAAGMPPPRGSSVLRGGLHATSMAGAKPPLLSKGMQDSNWVEDAWSDEQRSLKQEMGAWQRNALPITTKNPWATLGQVNHQSEGSSSSSKLPLPASSSEAPSIKNRASSAGVVGSKQAAISSSATILQSQTLDGSDDDWEKALEEGGL</sequence>
<evidence type="ECO:0000256" key="6">
    <source>
        <dbReference type="ARBA" id="ARBA00022833"/>
    </source>
</evidence>
<feature type="domain" description="NF-X1-type" evidence="11">
    <location>
        <begin position="361"/>
        <end position="393"/>
    </location>
</feature>
<feature type="domain" description="NF-X1-type" evidence="11">
    <location>
        <begin position="292"/>
        <end position="311"/>
    </location>
</feature>
<organism evidence="12 13">
    <name type="scientific">Sphagnum troendelagicum</name>
    <dbReference type="NCBI Taxonomy" id="128251"/>
    <lineage>
        <taxon>Eukaryota</taxon>
        <taxon>Viridiplantae</taxon>
        <taxon>Streptophyta</taxon>
        <taxon>Embryophyta</taxon>
        <taxon>Bryophyta</taxon>
        <taxon>Sphagnophytina</taxon>
        <taxon>Sphagnopsida</taxon>
        <taxon>Sphagnales</taxon>
        <taxon>Sphagnaceae</taxon>
        <taxon>Sphagnum</taxon>
    </lineage>
</organism>
<evidence type="ECO:0000256" key="10">
    <source>
        <dbReference type="SAM" id="MobiDB-lite"/>
    </source>
</evidence>
<accession>A0ABP0V149</accession>
<comment type="subcellular location">
    <subcellularLocation>
        <location evidence="1">Nucleus</location>
    </subcellularLocation>
</comment>
<evidence type="ECO:0000256" key="1">
    <source>
        <dbReference type="ARBA" id="ARBA00004123"/>
    </source>
</evidence>
<feature type="domain" description="NF-X1-type" evidence="11">
    <location>
        <begin position="511"/>
        <end position="541"/>
    </location>
</feature>
<feature type="domain" description="NF-X1-type" evidence="11">
    <location>
        <begin position="228"/>
        <end position="247"/>
    </location>
</feature>
<feature type="domain" description="NF-X1-type" evidence="11">
    <location>
        <begin position="458"/>
        <end position="476"/>
    </location>
</feature>
<evidence type="ECO:0000313" key="13">
    <source>
        <dbReference type="Proteomes" id="UP001497512"/>
    </source>
</evidence>